<evidence type="ECO:0000259" key="5">
    <source>
        <dbReference type="PROSITE" id="PS51006"/>
    </source>
</evidence>
<dbReference type="InterPro" id="IPR001045">
    <property type="entry name" value="Spermi_synthase"/>
</dbReference>
<dbReference type="Pfam" id="PF17284">
    <property type="entry name" value="Spermine_synt_N"/>
    <property type="match status" value="1"/>
</dbReference>
<dbReference type="InterPro" id="IPR037163">
    <property type="entry name" value="Spermidine_synt_N_sf"/>
</dbReference>
<dbReference type="GeneID" id="16995904"/>
<dbReference type="Proteomes" id="UP000007014">
    <property type="component" value="Chromosome 16"/>
</dbReference>
<reference evidence="6 7" key="1">
    <citation type="journal article" date="2004" name="Nature">
        <title>Genome sequence of the ultrasmall unicellular red alga Cyanidioschyzon merolae 10D.</title>
        <authorList>
            <person name="Matsuzaki M."/>
            <person name="Misumi O."/>
            <person name="Shin-i T."/>
            <person name="Maruyama S."/>
            <person name="Takahara M."/>
            <person name="Miyagishima S."/>
            <person name="Mori T."/>
            <person name="Nishida K."/>
            <person name="Yagisawa F."/>
            <person name="Nishida K."/>
            <person name="Yoshida Y."/>
            <person name="Nishimura Y."/>
            <person name="Nakao S."/>
            <person name="Kobayashi T."/>
            <person name="Momoyama Y."/>
            <person name="Higashiyama T."/>
            <person name="Minoda A."/>
            <person name="Sano M."/>
            <person name="Nomoto H."/>
            <person name="Oishi K."/>
            <person name="Hayashi H."/>
            <person name="Ohta F."/>
            <person name="Nishizaka S."/>
            <person name="Haga S."/>
            <person name="Miura S."/>
            <person name="Morishita T."/>
            <person name="Kabeya Y."/>
            <person name="Terasawa K."/>
            <person name="Suzuki Y."/>
            <person name="Ishii Y."/>
            <person name="Asakawa S."/>
            <person name="Takano H."/>
            <person name="Ohta N."/>
            <person name="Kuroiwa H."/>
            <person name="Tanaka K."/>
            <person name="Shimizu N."/>
            <person name="Sugano S."/>
            <person name="Sato N."/>
            <person name="Nozaki H."/>
            <person name="Ogasawara N."/>
            <person name="Kohara Y."/>
            <person name="Kuroiwa T."/>
        </authorList>
    </citation>
    <scope>NUCLEOTIDE SEQUENCE [LARGE SCALE GENOMIC DNA]</scope>
    <source>
        <strain evidence="6 7">10D</strain>
    </source>
</reference>
<sequence>MNTQNPSPLNADRDSAATNGRELVECIQGGWFMERSPLWPGQALALEVQRVLYQGRSRFQDILVFDSRAHGRVLVLDGAIQVTERDEFAYQEMITHLPMFAHPRPERVLVVGGGDGGVLREVLRHDAVDKMLEKVVLCELDEDVIRVSRDYLPGVSGGALDGTNAKVSIAIMDGAAFMQQHQSQFDVIITDSSDPLGPAESLYQEPFFRSMYAALREGGIACVQGESFWLHLDLIVSVVRILRNIFDVVEYASASVPTYPSGQIGFLLCGKGTVWRNGGRPRHAARRPSEKLQRHLRYYSPEMHESAFVLPPFVEKAIAGALQHPLEAS</sequence>
<protein>
    <submittedName>
        <fullName evidence="6">Putrescine aminopropyltransferase</fullName>
    </submittedName>
</protein>
<evidence type="ECO:0000256" key="1">
    <source>
        <dbReference type="ARBA" id="ARBA00007867"/>
    </source>
</evidence>
<dbReference type="GO" id="GO:0004766">
    <property type="term" value="F:spermidine synthase activity"/>
    <property type="evidence" value="ECO:0007669"/>
    <property type="project" value="TreeGrafter"/>
</dbReference>
<evidence type="ECO:0000256" key="3">
    <source>
        <dbReference type="PROSITE-ProRule" id="PRU00354"/>
    </source>
</evidence>
<evidence type="ECO:0000256" key="2">
    <source>
        <dbReference type="ARBA" id="ARBA00022679"/>
    </source>
</evidence>
<feature type="domain" description="PABS" evidence="5">
    <location>
        <begin position="29"/>
        <end position="271"/>
    </location>
</feature>
<dbReference type="FunFam" id="3.40.50.150:FF:000013">
    <property type="entry name" value="Spermidine synthase"/>
    <property type="match status" value="1"/>
</dbReference>
<dbReference type="HAMAP" id="MF_00198">
    <property type="entry name" value="Spermidine_synth"/>
    <property type="match status" value="1"/>
</dbReference>
<dbReference type="Pfam" id="PF01564">
    <property type="entry name" value="Spermine_synth"/>
    <property type="match status" value="1"/>
</dbReference>
<dbReference type="PROSITE" id="PS01330">
    <property type="entry name" value="PABS_1"/>
    <property type="match status" value="1"/>
</dbReference>
<dbReference type="NCBIfam" id="NF002010">
    <property type="entry name" value="PRK00811.1"/>
    <property type="match status" value="1"/>
</dbReference>
<dbReference type="HOGENOM" id="CLU_048199_1_0_1"/>
<organism evidence="6 7">
    <name type="scientific">Cyanidioschyzon merolae (strain NIES-3377 / 10D)</name>
    <name type="common">Unicellular red alga</name>
    <dbReference type="NCBI Taxonomy" id="280699"/>
    <lineage>
        <taxon>Eukaryota</taxon>
        <taxon>Rhodophyta</taxon>
        <taxon>Bangiophyceae</taxon>
        <taxon>Cyanidiales</taxon>
        <taxon>Cyanidiaceae</taxon>
        <taxon>Cyanidioschyzon</taxon>
    </lineage>
</organism>
<evidence type="ECO:0000313" key="7">
    <source>
        <dbReference type="Proteomes" id="UP000007014"/>
    </source>
</evidence>
<dbReference type="Gene3D" id="3.40.50.150">
    <property type="entry name" value="Vaccinia Virus protein VP39"/>
    <property type="match status" value="1"/>
</dbReference>
<gene>
    <name evidence="6" type="ORF">CYME_CMP329C</name>
</gene>
<dbReference type="RefSeq" id="XP_005537953.1">
    <property type="nucleotide sequence ID" value="XM_005537896.1"/>
</dbReference>
<dbReference type="SUPFAM" id="SSF53335">
    <property type="entry name" value="S-adenosyl-L-methionine-dependent methyltransferases"/>
    <property type="match status" value="1"/>
</dbReference>
<dbReference type="NCBIfam" id="TIGR00417">
    <property type="entry name" value="speE"/>
    <property type="match status" value="1"/>
</dbReference>
<reference evidence="6 7" key="2">
    <citation type="journal article" date="2007" name="BMC Biol.">
        <title>A 100%-complete sequence reveals unusually simple genomic features in the hot-spring red alga Cyanidioschyzon merolae.</title>
        <authorList>
            <person name="Nozaki H."/>
            <person name="Takano H."/>
            <person name="Misumi O."/>
            <person name="Terasawa K."/>
            <person name="Matsuzaki M."/>
            <person name="Maruyama S."/>
            <person name="Nishida K."/>
            <person name="Yagisawa F."/>
            <person name="Yoshida Y."/>
            <person name="Fujiwara T."/>
            <person name="Takio S."/>
            <person name="Tamura K."/>
            <person name="Chung S.J."/>
            <person name="Nakamura S."/>
            <person name="Kuroiwa H."/>
            <person name="Tanaka K."/>
            <person name="Sato N."/>
            <person name="Kuroiwa T."/>
        </authorList>
    </citation>
    <scope>NUCLEOTIDE SEQUENCE [LARGE SCALE GENOMIC DNA]</scope>
    <source>
        <strain evidence="6 7">10D</strain>
    </source>
</reference>
<dbReference type="Gramene" id="CMP329CT">
    <property type="protein sequence ID" value="CMP329CT"/>
    <property type="gene ID" value="CMP329C"/>
</dbReference>
<evidence type="ECO:0000313" key="6">
    <source>
        <dbReference type="EMBL" id="BAM81917.1"/>
    </source>
</evidence>
<proteinExistence type="inferred from homology"/>
<dbReference type="FunFam" id="2.30.140.10:FF:000001">
    <property type="entry name" value="SPE3p Spermidine synthase"/>
    <property type="match status" value="1"/>
</dbReference>
<dbReference type="OrthoDB" id="38125at2759"/>
<dbReference type="eggNOG" id="KOG1562">
    <property type="taxonomic scope" value="Eukaryota"/>
</dbReference>
<dbReference type="EMBL" id="AP006498">
    <property type="protein sequence ID" value="BAM81917.1"/>
    <property type="molecule type" value="Genomic_DNA"/>
</dbReference>
<dbReference type="InterPro" id="IPR030374">
    <property type="entry name" value="PABS"/>
</dbReference>
<dbReference type="InterPro" id="IPR029063">
    <property type="entry name" value="SAM-dependent_MTases_sf"/>
</dbReference>
<dbReference type="OMA" id="FLYHEMM"/>
<keyword evidence="3" id="KW-0620">Polyamine biosynthesis</keyword>
<evidence type="ECO:0000256" key="4">
    <source>
        <dbReference type="RuleBase" id="RU003836"/>
    </source>
</evidence>
<dbReference type="AlphaFoldDB" id="M1VFW7"/>
<dbReference type="PROSITE" id="PS51006">
    <property type="entry name" value="PABS_2"/>
    <property type="match status" value="1"/>
</dbReference>
<dbReference type="GO" id="GO:0005829">
    <property type="term" value="C:cytosol"/>
    <property type="evidence" value="ECO:0007669"/>
    <property type="project" value="TreeGrafter"/>
</dbReference>
<dbReference type="InterPro" id="IPR035246">
    <property type="entry name" value="Spermidine_synt_N"/>
</dbReference>
<dbReference type="Gene3D" id="2.30.140.10">
    <property type="entry name" value="Spermidine synthase, tetramerisation domain"/>
    <property type="match status" value="1"/>
</dbReference>
<dbReference type="PANTHER" id="PTHR11558">
    <property type="entry name" value="SPERMIDINE/SPERMINE SYNTHASE"/>
    <property type="match status" value="1"/>
</dbReference>
<accession>M1VFW7</accession>
<name>M1VFW7_CYAM1</name>
<dbReference type="GO" id="GO:0008295">
    <property type="term" value="P:spermidine biosynthetic process"/>
    <property type="evidence" value="ECO:0007669"/>
    <property type="project" value="TreeGrafter"/>
</dbReference>
<comment type="similarity">
    <text evidence="1 4">Belongs to the spermidine/spermine synthase family.</text>
</comment>
<keyword evidence="2 3" id="KW-0808">Transferase</keyword>
<dbReference type="KEGG" id="cme:CYME_CMP329C"/>
<dbReference type="PANTHER" id="PTHR11558:SF11">
    <property type="entry name" value="SPERMIDINE SYNTHASE"/>
    <property type="match status" value="1"/>
</dbReference>
<feature type="active site" description="Proton acceptor" evidence="3">
    <location>
        <position position="191"/>
    </location>
</feature>
<dbReference type="InterPro" id="IPR030373">
    <property type="entry name" value="PABS_CS"/>
</dbReference>
<dbReference type="STRING" id="280699.M1VFW7"/>
<keyword evidence="7" id="KW-1185">Reference proteome</keyword>